<feature type="compositionally biased region" description="Basic and acidic residues" evidence="1">
    <location>
        <begin position="1"/>
        <end position="10"/>
    </location>
</feature>
<accession>A0A4D6HLR5</accession>
<dbReference type="RefSeq" id="WP_006065115.1">
    <property type="nucleotide sequence ID" value="NZ_CP031305.1"/>
</dbReference>
<protein>
    <submittedName>
        <fullName evidence="2">Alpha/beta hydrolase</fullName>
    </submittedName>
</protein>
<name>A0A4D6HLR5_9EURY</name>
<feature type="region of interest" description="Disordered" evidence="1">
    <location>
        <begin position="1"/>
        <end position="20"/>
    </location>
</feature>
<keyword evidence="2" id="KW-0378">Hydrolase</keyword>
<dbReference type="GeneID" id="39851225"/>
<evidence type="ECO:0000313" key="2">
    <source>
        <dbReference type="EMBL" id="QCC54465.1"/>
    </source>
</evidence>
<organism evidence="2 3">
    <name type="scientific">Natronorubrum bangense</name>
    <dbReference type="NCBI Taxonomy" id="61858"/>
    <lineage>
        <taxon>Archaea</taxon>
        <taxon>Methanobacteriati</taxon>
        <taxon>Methanobacteriota</taxon>
        <taxon>Stenosarchaea group</taxon>
        <taxon>Halobacteria</taxon>
        <taxon>Halobacteriales</taxon>
        <taxon>Natrialbaceae</taxon>
        <taxon>Natronorubrum</taxon>
    </lineage>
</organism>
<evidence type="ECO:0000256" key="1">
    <source>
        <dbReference type="SAM" id="MobiDB-lite"/>
    </source>
</evidence>
<dbReference type="PROSITE" id="PS51318">
    <property type="entry name" value="TAT"/>
    <property type="match status" value="1"/>
</dbReference>
<dbReference type="InterPro" id="IPR029058">
    <property type="entry name" value="AB_hydrolase_fold"/>
</dbReference>
<sequence length="295" mass="30833">MSERHTRADGDDTNPATVSRRRLLRTTAATAVGAGGLAGATGSASASEFTGCDDWTSAPAEYPEIDLTSGNPTASNADAIADADEVVIFVHGWLGLETSTDQAATLEGALEANDYDEPVVAASWEADTPNYWRAEGTTETAGDRLASWLEADRVDPEETTVRLVGHSLGGRVCLETLTALDDATVGTVTLVGTAADDDSVCTDGEYASGIDTSAEAVFNYHSEADDNVCYGYDIQSLSSGLGCGGADCSSGWITDASGTTPEHYTDVDVTDDVDDHCDYIKPDVGCVSQLRADFE</sequence>
<reference evidence="2 3" key="1">
    <citation type="journal article" date="2019" name="Nat. Commun.">
        <title>A new type of DNA phosphorothioation-based antiviral system in archaea.</title>
        <authorList>
            <person name="Xiong L."/>
            <person name="Liu S."/>
            <person name="Chen S."/>
            <person name="Xiao Y."/>
            <person name="Zhu B."/>
            <person name="Gao Y."/>
            <person name="Zhang Y."/>
            <person name="Chen B."/>
            <person name="Luo J."/>
            <person name="Deng Z."/>
            <person name="Chen X."/>
            <person name="Wang L."/>
            <person name="Chen S."/>
        </authorList>
    </citation>
    <scope>NUCLEOTIDE SEQUENCE [LARGE SCALE GENOMIC DNA]</scope>
    <source>
        <strain evidence="2 3">JCM 10635</strain>
    </source>
</reference>
<dbReference type="EMBL" id="CP031305">
    <property type="protein sequence ID" value="QCC54465.1"/>
    <property type="molecule type" value="Genomic_DNA"/>
</dbReference>
<evidence type="ECO:0000313" key="3">
    <source>
        <dbReference type="Proteomes" id="UP000296822"/>
    </source>
</evidence>
<dbReference type="AlphaFoldDB" id="A0A4D6HLR5"/>
<dbReference type="SUPFAM" id="SSF53474">
    <property type="entry name" value="alpha/beta-Hydrolases"/>
    <property type="match status" value="1"/>
</dbReference>
<dbReference type="GO" id="GO:0016787">
    <property type="term" value="F:hydrolase activity"/>
    <property type="evidence" value="ECO:0007669"/>
    <property type="project" value="UniProtKB-KW"/>
</dbReference>
<dbReference type="InterPro" id="IPR006311">
    <property type="entry name" value="TAT_signal"/>
</dbReference>
<dbReference type="Gene3D" id="3.40.50.1820">
    <property type="entry name" value="alpha/beta hydrolase"/>
    <property type="match status" value="1"/>
</dbReference>
<dbReference type="KEGG" id="nbg:DV706_08175"/>
<dbReference type="Proteomes" id="UP000296822">
    <property type="component" value="Chromosome"/>
</dbReference>
<proteinExistence type="predicted"/>
<gene>
    <name evidence="2" type="ORF">DV706_08175</name>
</gene>